<dbReference type="Gene3D" id="3.40.50.150">
    <property type="entry name" value="Vaccinia Virus protein VP39"/>
    <property type="match status" value="1"/>
</dbReference>
<reference evidence="1" key="1">
    <citation type="submission" date="2022-04" db="EMBL/GenBank/DDBJ databases">
        <title>Complete genome sequence of a cyanobacterium, Nostoc sp. SO-36, isolated in Antarctica.</title>
        <authorList>
            <person name="Kanesaki Y."/>
            <person name="Effendi D."/>
            <person name="Sakamoto T."/>
            <person name="Ohtani S."/>
            <person name="Awai K."/>
        </authorList>
    </citation>
    <scope>NUCLEOTIDE SEQUENCE</scope>
    <source>
        <strain evidence="1">SO-36</strain>
    </source>
</reference>
<dbReference type="EMBL" id="AP025732">
    <property type="protein sequence ID" value="BDI14444.1"/>
    <property type="molecule type" value="Genomic_DNA"/>
</dbReference>
<dbReference type="InterPro" id="IPR029063">
    <property type="entry name" value="SAM-dependent_MTases_sf"/>
</dbReference>
<dbReference type="RefSeq" id="WP_251958028.1">
    <property type="nucleotide sequence ID" value="NZ_AP025732.1"/>
</dbReference>
<dbReference type="PANTHER" id="PTHR43861">
    <property type="entry name" value="TRANS-ACONITATE 2-METHYLTRANSFERASE-RELATED"/>
    <property type="match status" value="1"/>
</dbReference>
<gene>
    <name evidence="1" type="ORF">ANSO36C_02460</name>
</gene>
<protein>
    <recommendedName>
        <fullName evidence="3">Methyltransferase</fullName>
    </recommendedName>
</protein>
<evidence type="ECO:0000313" key="2">
    <source>
        <dbReference type="Proteomes" id="UP001055453"/>
    </source>
</evidence>
<evidence type="ECO:0000313" key="1">
    <source>
        <dbReference type="EMBL" id="BDI14444.1"/>
    </source>
</evidence>
<dbReference type="Proteomes" id="UP001055453">
    <property type="component" value="Chromosome"/>
</dbReference>
<organism evidence="1 2">
    <name type="scientific">Nostoc cf. commune SO-36</name>
    <dbReference type="NCBI Taxonomy" id="449208"/>
    <lineage>
        <taxon>Bacteria</taxon>
        <taxon>Bacillati</taxon>
        <taxon>Cyanobacteriota</taxon>
        <taxon>Cyanophyceae</taxon>
        <taxon>Nostocales</taxon>
        <taxon>Nostocaceae</taxon>
        <taxon>Nostoc</taxon>
    </lineage>
</organism>
<name>A0ABM7YUZ8_NOSCO</name>
<proteinExistence type="predicted"/>
<keyword evidence="2" id="KW-1185">Reference proteome</keyword>
<evidence type="ECO:0008006" key="3">
    <source>
        <dbReference type="Google" id="ProtNLM"/>
    </source>
</evidence>
<dbReference type="Pfam" id="PF13489">
    <property type="entry name" value="Methyltransf_23"/>
    <property type="match status" value="1"/>
</dbReference>
<sequence length="180" mass="20605">MLEQAKQQCNPVKTQLIQHNLNQPELLANKCKLTVDAIVSFETLEHLINPAFVIEEFSQILKPGGFLICSVPNVLYEPRDVAGLPSNTCHKHFFSYKSLSNLLEKNGFQINYRVGQAWSNILFKRESQLLRHRAIRQRIGDYSCLHTPEIVRHLAYLIAYPTVEDVDGSYSLIIVGQKIR</sequence>
<accession>A0ABM7YUZ8</accession>
<dbReference type="SUPFAM" id="SSF53335">
    <property type="entry name" value="S-adenosyl-L-methionine-dependent methyltransferases"/>
    <property type="match status" value="1"/>
</dbReference>